<dbReference type="EMBL" id="WUBS01000015">
    <property type="protein sequence ID" value="NDL64900.1"/>
    <property type="molecule type" value="Genomic_DNA"/>
</dbReference>
<dbReference type="PANTHER" id="PTHR38460:SF1">
    <property type="entry name" value="TAUTOMERASE YOLI-RELATED"/>
    <property type="match status" value="1"/>
</dbReference>
<dbReference type="InterPro" id="IPR037479">
    <property type="entry name" value="Tauto_MSAD"/>
</dbReference>
<dbReference type="RefSeq" id="WP_162367614.1">
    <property type="nucleotide sequence ID" value="NZ_WUBS01000015.1"/>
</dbReference>
<dbReference type="SUPFAM" id="SSF55331">
    <property type="entry name" value="Tautomerase/MIF"/>
    <property type="match status" value="1"/>
</dbReference>
<evidence type="ECO:0000313" key="1">
    <source>
        <dbReference type="EMBL" id="NDL64900.1"/>
    </source>
</evidence>
<accession>A0A845SJ07</accession>
<name>A0A845SJ07_9GAMM</name>
<dbReference type="Pfam" id="PF14552">
    <property type="entry name" value="Tautomerase_2"/>
    <property type="match status" value="1"/>
</dbReference>
<sequence length="127" mass="14188">MPLVRIDIKKNPDPTYVARVGKVVYQAMKSAINVPEHDNFQILGEHDGDHFIYDAGYLGINRTDKLVIIQITLNEGRSIEQKKSLYKTIAGGLREALGVSPEDVFINLIEVKKENWSFGNGIAQYAG</sequence>
<organism evidence="1 2">
    <name type="scientific">Acerihabitans arboris</name>
    <dbReference type="NCBI Taxonomy" id="2691583"/>
    <lineage>
        <taxon>Bacteria</taxon>
        <taxon>Pseudomonadati</taxon>
        <taxon>Pseudomonadota</taxon>
        <taxon>Gammaproteobacteria</taxon>
        <taxon>Enterobacterales</taxon>
        <taxon>Pectobacteriaceae</taxon>
        <taxon>Acerihabitans</taxon>
    </lineage>
</organism>
<proteinExistence type="predicted"/>
<gene>
    <name evidence="1" type="ORF">GRH90_19380</name>
</gene>
<dbReference type="Gene3D" id="3.30.429.10">
    <property type="entry name" value="Macrophage Migration Inhibitory Factor"/>
    <property type="match status" value="1"/>
</dbReference>
<dbReference type="PANTHER" id="PTHR38460">
    <property type="entry name" value="TAUTOMERASE YOLI-RELATED"/>
    <property type="match status" value="1"/>
</dbReference>
<dbReference type="InterPro" id="IPR014347">
    <property type="entry name" value="Tautomerase/MIF_sf"/>
</dbReference>
<comment type="caution">
    <text evidence="1">The sequence shown here is derived from an EMBL/GenBank/DDBJ whole genome shotgun (WGS) entry which is preliminary data.</text>
</comment>
<evidence type="ECO:0000313" key="2">
    <source>
        <dbReference type="Proteomes" id="UP000461443"/>
    </source>
</evidence>
<dbReference type="Proteomes" id="UP000461443">
    <property type="component" value="Unassembled WGS sequence"/>
</dbReference>
<dbReference type="AlphaFoldDB" id="A0A845SJ07"/>
<reference evidence="1 2" key="1">
    <citation type="submission" date="2019-12" db="EMBL/GenBank/DDBJ databases">
        <authorList>
            <person name="Lee S.D."/>
        </authorList>
    </citation>
    <scope>NUCLEOTIDE SEQUENCE [LARGE SCALE GENOMIC DNA]</scope>
    <source>
        <strain evidence="1 2">SAP-6</strain>
    </source>
</reference>
<protein>
    <submittedName>
        <fullName evidence="1">Tautomerase family protein</fullName>
    </submittedName>
</protein>
<keyword evidence="2" id="KW-1185">Reference proteome</keyword>
<reference evidence="1 2" key="2">
    <citation type="submission" date="2020-02" db="EMBL/GenBank/DDBJ databases">
        <title>The new genus of Enterobacteriales.</title>
        <authorList>
            <person name="Kim I.S."/>
        </authorList>
    </citation>
    <scope>NUCLEOTIDE SEQUENCE [LARGE SCALE GENOMIC DNA]</scope>
    <source>
        <strain evidence="1 2">SAP-6</strain>
    </source>
</reference>